<evidence type="ECO:0000259" key="1">
    <source>
        <dbReference type="Pfam" id="PF07969"/>
    </source>
</evidence>
<dbReference type="AlphaFoldDB" id="A0A1I6KIU5"/>
<keyword evidence="3" id="KW-1185">Reference proteome</keyword>
<protein>
    <submittedName>
        <fullName evidence="2">N-acyl-D-aspartate/D-glutamate deacylase</fullName>
    </submittedName>
</protein>
<name>A0A1I6KIU5_9SPHN</name>
<gene>
    <name evidence="2" type="ORF">SAMN05192580_1782</name>
</gene>
<dbReference type="EMBL" id="FOZG01000001">
    <property type="protein sequence ID" value="SFR91084.1"/>
    <property type="molecule type" value="Genomic_DNA"/>
</dbReference>
<proteinExistence type="predicted"/>
<dbReference type="Proteomes" id="UP000198824">
    <property type="component" value="Unassembled WGS sequence"/>
</dbReference>
<dbReference type="SUPFAM" id="SSF51338">
    <property type="entry name" value="Composite domain of metallo-dependent hydrolases"/>
    <property type="match status" value="1"/>
</dbReference>
<dbReference type="Pfam" id="PF07969">
    <property type="entry name" value="Amidohydro_3"/>
    <property type="match status" value="2"/>
</dbReference>
<dbReference type="SUPFAM" id="SSF51556">
    <property type="entry name" value="Metallo-dependent hydrolases"/>
    <property type="match status" value="1"/>
</dbReference>
<dbReference type="OrthoDB" id="9766983at2"/>
<dbReference type="InterPro" id="IPR013108">
    <property type="entry name" value="Amidohydro_3"/>
</dbReference>
<dbReference type="GO" id="GO:0005829">
    <property type="term" value="C:cytosol"/>
    <property type="evidence" value="ECO:0007669"/>
    <property type="project" value="TreeGrafter"/>
</dbReference>
<feature type="domain" description="Amidohydrolase 3" evidence="1">
    <location>
        <begin position="45"/>
        <end position="278"/>
    </location>
</feature>
<dbReference type="RefSeq" id="WP_093313944.1">
    <property type="nucleotide sequence ID" value="NZ_FOZG01000001.1"/>
</dbReference>
<dbReference type="InterPro" id="IPR032466">
    <property type="entry name" value="Metal_Hydrolase"/>
</dbReference>
<dbReference type="Gene3D" id="2.30.40.10">
    <property type="entry name" value="Urease, subunit C, domain 1"/>
    <property type="match status" value="2"/>
</dbReference>
<dbReference type="Gene3D" id="3.20.20.140">
    <property type="entry name" value="Metal-dependent hydrolases"/>
    <property type="match status" value="2"/>
</dbReference>
<dbReference type="InterPro" id="IPR011059">
    <property type="entry name" value="Metal-dep_hydrolase_composite"/>
</dbReference>
<sequence length="583" mass="64276">MADMLIRGGTVVDGTGAKGFAADVRISGDRIAEVGQGLQPRDGEEVFDATGCTVAPGFIEGHTHYDATMWWQPDLDPLPGVGATTVITGNCGFTAAPMSDDKDAQLEMVKIFSFFEDIPLEPFLKHVPWDWRSWSEYKKSVKEKVRLPLNNAAFVGHIAIRMAAMGLDAWKRPATAEERAKMAVMLEDALANGALGLSTNLLDHDGENRPIPTLVADDAEFSALFDVLERYPSTTFQCIIDVALMRDTGPAQTDRMATLLKGRGIRVQLTGAIPTVAYQKYLLQPMRDRVEQMRKDGIDVWPGYAHVPLTGQLSLYKSLIFAQSNDYVWHEVVLADGAEAKEKLLRDPEWRARARESWDTQCYPQSPMNNPKMLLLTKLGSDNGTGPFGTLHDYAEERGLHRSDAMADWLLANGVLSTVRMAPFDMDDEVVLEMIRDPKTVGNITDAGAHLQMLCGGGENLIYLTKYVRDQQAISLEEAVHQMTGKLADHFHLTDIGRIAEGKRADVVVFDFAEVQQHDMEKVYDVTDGKGGITWRYTRQAAPMKLTLVNGEAIFRDGAYTGAKPGAFLEPANESAPVAIAAE</sequence>
<dbReference type="STRING" id="1166337.SAMN05192580_1782"/>
<reference evidence="2 3" key="1">
    <citation type="submission" date="2016-10" db="EMBL/GenBank/DDBJ databases">
        <authorList>
            <person name="de Groot N.N."/>
        </authorList>
    </citation>
    <scope>NUCLEOTIDE SEQUENCE [LARGE SCALE GENOMIC DNA]</scope>
    <source>
        <strain evidence="2 3">S5-249</strain>
    </source>
</reference>
<dbReference type="InterPro" id="IPR050378">
    <property type="entry name" value="Metallo-dep_Hydrolases_sf"/>
</dbReference>
<evidence type="ECO:0000313" key="2">
    <source>
        <dbReference type="EMBL" id="SFR91084.1"/>
    </source>
</evidence>
<evidence type="ECO:0000313" key="3">
    <source>
        <dbReference type="Proteomes" id="UP000198824"/>
    </source>
</evidence>
<dbReference type="GO" id="GO:0016812">
    <property type="term" value="F:hydrolase activity, acting on carbon-nitrogen (but not peptide) bonds, in cyclic amides"/>
    <property type="evidence" value="ECO:0007669"/>
    <property type="project" value="TreeGrafter"/>
</dbReference>
<feature type="domain" description="Amidohydrolase 3" evidence="1">
    <location>
        <begin position="466"/>
        <end position="553"/>
    </location>
</feature>
<dbReference type="PANTHER" id="PTHR11647:SF1">
    <property type="entry name" value="COLLAPSIN RESPONSE MEDIATOR PROTEIN"/>
    <property type="match status" value="1"/>
</dbReference>
<dbReference type="PANTHER" id="PTHR11647">
    <property type="entry name" value="HYDRANTOINASE/DIHYDROPYRIMIDINASE FAMILY MEMBER"/>
    <property type="match status" value="1"/>
</dbReference>
<accession>A0A1I6KIU5</accession>
<organism evidence="2 3">
    <name type="scientific">Sphingomonas jatrophae</name>
    <dbReference type="NCBI Taxonomy" id="1166337"/>
    <lineage>
        <taxon>Bacteria</taxon>
        <taxon>Pseudomonadati</taxon>
        <taxon>Pseudomonadota</taxon>
        <taxon>Alphaproteobacteria</taxon>
        <taxon>Sphingomonadales</taxon>
        <taxon>Sphingomonadaceae</taxon>
        <taxon>Sphingomonas</taxon>
    </lineage>
</organism>